<keyword evidence="1" id="KW-0472">Membrane</keyword>
<evidence type="ECO:0000256" key="1">
    <source>
        <dbReference type="SAM" id="Phobius"/>
    </source>
</evidence>
<accession>A0A224YHL2</accession>
<evidence type="ECO:0000313" key="2">
    <source>
        <dbReference type="EMBL" id="MAA13302.1"/>
    </source>
</evidence>
<feature type="transmembrane region" description="Helical" evidence="1">
    <location>
        <begin position="12"/>
        <end position="33"/>
    </location>
</feature>
<name>A0A224YHL2_9ACAR</name>
<feature type="transmembrane region" description="Helical" evidence="1">
    <location>
        <begin position="45"/>
        <end position="62"/>
    </location>
</feature>
<dbReference type="EMBL" id="GFPF01002156">
    <property type="protein sequence ID" value="MAA13302.1"/>
    <property type="molecule type" value="Transcribed_RNA"/>
</dbReference>
<proteinExistence type="predicted"/>
<sequence>MQCFNNGHTLALVPPVSSFYNFAAFAEVLLPLSRHTGSTKHHYKHLLLLSGMLVLFDSQYYSLSVKTIRLTVFSLSFFTLFVCACCNCSEIPSQAQQNFSFQ</sequence>
<feature type="transmembrane region" description="Helical" evidence="1">
    <location>
        <begin position="68"/>
        <end position="88"/>
    </location>
</feature>
<protein>
    <submittedName>
        <fullName evidence="2">Uncharacterized protein</fullName>
    </submittedName>
</protein>
<keyword evidence="1" id="KW-1133">Transmembrane helix</keyword>
<keyword evidence="1" id="KW-0812">Transmembrane</keyword>
<dbReference type="AlphaFoldDB" id="A0A224YHL2"/>
<reference evidence="2" key="1">
    <citation type="journal article" date="2017" name="Parasit. Vectors">
        <title>Sialotranscriptomics of Rhipicephalus zambeziensis reveals intricate expression profiles of secretory proteins and suggests tight temporal transcriptional regulation during blood-feeding.</title>
        <authorList>
            <person name="de Castro M.H."/>
            <person name="de Klerk D."/>
            <person name="Pienaar R."/>
            <person name="Rees D.J.G."/>
            <person name="Mans B.J."/>
        </authorList>
    </citation>
    <scope>NUCLEOTIDE SEQUENCE</scope>
    <source>
        <tissue evidence="2">Salivary glands</tissue>
    </source>
</reference>
<organism evidence="2">
    <name type="scientific">Rhipicephalus zambeziensis</name>
    <dbReference type="NCBI Taxonomy" id="60191"/>
    <lineage>
        <taxon>Eukaryota</taxon>
        <taxon>Metazoa</taxon>
        <taxon>Ecdysozoa</taxon>
        <taxon>Arthropoda</taxon>
        <taxon>Chelicerata</taxon>
        <taxon>Arachnida</taxon>
        <taxon>Acari</taxon>
        <taxon>Parasitiformes</taxon>
        <taxon>Ixodida</taxon>
        <taxon>Ixodoidea</taxon>
        <taxon>Ixodidae</taxon>
        <taxon>Rhipicephalinae</taxon>
        <taxon>Rhipicephalus</taxon>
        <taxon>Rhipicephalus</taxon>
    </lineage>
</organism>